<keyword evidence="4 10" id="KW-0963">Cytoplasm</keyword>
<dbReference type="Gene3D" id="3.30.740.10">
    <property type="entry name" value="Protein Inhibitor Of Neuronal Nitric Oxide Synthase"/>
    <property type="match status" value="1"/>
</dbReference>
<dbReference type="Pfam" id="PF01221">
    <property type="entry name" value="Dynein_light"/>
    <property type="match status" value="1"/>
</dbReference>
<dbReference type="PANTHER" id="PTHR11886">
    <property type="entry name" value="DYNEIN LIGHT CHAIN"/>
    <property type="match status" value="1"/>
</dbReference>
<dbReference type="SUPFAM" id="SSF54648">
    <property type="entry name" value="DLC"/>
    <property type="match status" value="1"/>
</dbReference>
<evidence type="ECO:0000256" key="9">
    <source>
        <dbReference type="ARBA" id="ARBA00023242"/>
    </source>
</evidence>
<evidence type="ECO:0000256" key="7">
    <source>
        <dbReference type="ARBA" id="ARBA00022927"/>
    </source>
</evidence>
<keyword evidence="3" id="KW-0813">Transport</keyword>
<evidence type="ECO:0000313" key="13">
    <source>
        <dbReference type="WBParaSite" id="HNAJ_0000309301-mRNA-1"/>
    </source>
</evidence>
<dbReference type="GO" id="GO:0045505">
    <property type="term" value="F:dynein intermediate chain binding"/>
    <property type="evidence" value="ECO:0007669"/>
    <property type="project" value="TreeGrafter"/>
</dbReference>
<evidence type="ECO:0000256" key="8">
    <source>
        <dbReference type="ARBA" id="ARBA00023212"/>
    </source>
</evidence>
<dbReference type="InterPro" id="IPR001372">
    <property type="entry name" value="Dynein_light_chain_typ-1/2"/>
</dbReference>
<keyword evidence="10" id="KW-0505">Motor protein</keyword>
<evidence type="ECO:0000313" key="12">
    <source>
        <dbReference type="Proteomes" id="UP000278807"/>
    </source>
</evidence>
<dbReference type="GO" id="GO:0005634">
    <property type="term" value="C:nucleus"/>
    <property type="evidence" value="ECO:0007669"/>
    <property type="project" value="UniProtKB-SubCell"/>
</dbReference>
<accession>A0A0R3T7Q5</accession>
<dbReference type="PANTHER" id="PTHR11886:SF35">
    <property type="entry name" value="DYNEIN LIGHT CHAIN"/>
    <property type="match status" value="1"/>
</dbReference>
<keyword evidence="5 10" id="KW-0493">Microtubule</keyword>
<dbReference type="GO" id="GO:0051028">
    <property type="term" value="P:mRNA transport"/>
    <property type="evidence" value="ECO:0007669"/>
    <property type="project" value="UniProtKB-KW"/>
</dbReference>
<keyword evidence="7" id="KW-0653">Protein transport</keyword>
<organism evidence="13">
    <name type="scientific">Rodentolepis nana</name>
    <name type="common">Dwarf tapeworm</name>
    <name type="synonym">Hymenolepis nana</name>
    <dbReference type="NCBI Taxonomy" id="102285"/>
    <lineage>
        <taxon>Eukaryota</taxon>
        <taxon>Metazoa</taxon>
        <taxon>Spiralia</taxon>
        <taxon>Lophotrochozoa</taxon>
        <taxon>Platyhelminthes</taxon>
        <taxon>Cestoda</taxon>
        <taxon>Eucestoda</taxon>
        <taxon>Cyclophyllidea</taxon>
        <taxon>Hymenolepididae</taxon>
        <taxon>Rodentolepis</taxon>
    </lineage>
</organism>
<keyword evidence="9" id="KW-0539">Nucleus</keyword>
<dbReference type="EMBL" id="UZAE01001701">
    <property type="protein sequence ID" value="VDN98951.1"/>
    <property type="molecule type" value="Genomic_DNA"/>
</dbReference>
<evidence type="ECO:0000256" key="4">
    <source>
        <dbReference type="ARBA" id="ARBA00022490"/>
    </source>
</evidence>
<dbReference type="GO" id="GO:0005874">
    <property type="term" value="C:microtubule"/>
    <property type="evidence" value="ECO:0007669"/>
    <property type="project" value="UniProtKB-KW"/>
</dbReference>
<dbReference type="OrthoDB" id="6506078at2759"/>
<gene>
    <name evidence="11" type="ORF">HNAJ_LOCUS3092</name>
</gene>
<dbReference type="GO" id="GO:0015031">
    <property type="term" value="P:protein transport"/>
    <property type="evidence" value="ECO:0007669"/>
    <property type="project" value="UniProtKB-KW"/>
</dbReference>
<evidence type="ECO:0000256" key="1">
    <source>
        <dbReference type="ARBA" id="ARBA00004123"/>
    </source>
</evidence>
<protein>
    <recommendedName>
        <fullName evidence="10">Dynein light chain</fullName>
    </recommendedName>
</protein>
<reference evidence="11 12" key="2">
    <citation type="submission" date="2018-11" db="EMBL/GenBank/DDBJ databases">
        <authorList>
            <consortium name="Pathogen Informatics"/>
        </authorList>
    </citation>
    <scope>NUCLEOTIDE SEQUENCE [LARGE SCALE GENOMIC DNA]</scope>
</reference>
<dbReference type="SMART" id="SM01375">
    <property type="entry name" value="Dynein_light"/>
    <property type="match status" value="1"/>
</dbReference>
<reference evidence="13" key="1">
    <citation type="submission" date="2017-02" db="UniProtKB">
        <authorList>
            <consortium name="WormBaseParasite"/>
        </authorList>
    </citation>
    <scope>IDENTIFICATION</scope>
</reference>
<proteinExistence type="inferred from homology"/>
<evidence type="ECO:0000256" key="3">
    <source>
        <dbReference type="ARBA" id="ARBA00022448"/>
    </source>
</evidence>
<dbReference type="GO" id="GO:0005868">
    <property type="term" value="C:cytoplasmic dynein complex"/>
    <property type="evidence" value="ECO:0007669"/>
    <property type="project" value="TreeGrafter"/>
</dbReference>
<comment type="subcellular location">
    <subcellularLocation>
        <location evidence="2 10">Cytoplasm</location>
        <location evidence="2 10">Cytoskeleton</location>
    </subcellularLocation>
    <subcellularLocation>
        <location evidence="1">Nucleus</location>
    </subcellularLocation>
</comment>
<keyword evidence="12" id="KW-1185">Reference proteome</keyword>
<comment type="similarity">
    <text evidence="10">Belongs to the dynein light chain family.</text>
</comment>
<dbReference type="FunFam" id="3.30.740.10:FF:000005">
    <property type="entry name" value="Dynein light chain"/>
    <property type="match status" value="1"/>
</dbReference>
<dbReference type="InterPro" id="IPR037177">
    <property type="entry name" value="DLC_sf"/>
</dbReference>
<evidence type="ECO:0000256" key="6">
    <source>
        <dbReference type="ARBA" id="ARBA00022816"/>
    </source>
</evidence>
<name>A0A0R3T7Q5_RODNA</name>
<evidence type="ECO:0000313" key="11">
    <source>
        <dbReference type="EMBL" id="VDN98951.1"/>
    </source>
</evidence>
<evidence type="ECO:0000256" key="2">
    <source>
        <dbReference type="ARBA" id="ARBA00004245"/>
    </source>
</evidence>
<dbReference type="Proteomes" id="UP000278807">
    <property type="component" value="Unassembled WGS sequence"/>
</dbReference>
<dbReference type="WBParaSite" id="HNAJ_0000309301-mRNA-1">
    <property type="protein sequence ID" value="HNAJ_0000309301-mRNA-1"/>
    <property type="gene ID" value="HNAJ_0000309301"/>
</dbReference>
<evidence type="ECO:0000256" key="10">
    <source>
        <dbReference type="RuleBase" id="RU365010"/>
    </source>
</evidence>
<dbReference type="AlphaFoldDB" id="A0A0R3T7Q5"/>
<sequence>MPDKMSTMKAKVNQSDMKEKMQQEAVNAVAQAIVTEDSAVAVATAIRKHFDAHFGPSWTCIVGRDFSSSFAYEKKKHISLEMGGQQILLFKSA</sequence>
<evidence type="ECO:0000256" key="5">
    <source>
        <dbReference type="ARBA" id="ARBA00022701"/>
    </source>
</evidence>
<keyword evidence="6" id="KW-0509">mRNA transport</keyword>
<keyword evidence="10" id="KW-0243">Dynein</keyword>
<dbReference type="GO" id="GO:0007017">
    <property type="term" value="P:microtubule-based process"/>
    <property type="evidence" value="ECO:0007669"/>
    <property type="project" value="InterPro"/>
</dbReference>
<dbReference type="STRING" id="102285.A0A0R3T7Q5"/>
<keyword evidence="8 10" id="KW-0206">Cytoskeleton</keyword>